<protein>
    <submittedName>
        <fullName evidence="3">Uncharacterized protein</fullName>
    </submittedName>
</protein>
<keyword evidence="2" id="KW-0732">Signal</keyword>
<keyword evidence="4" id="KW-1185">Reference proteome</keyword>
<evidence type="ECO:0000313" key="3">
    <source>
        <dbReference type="EMBL" id="CAD8097329.1"/>
    </source>
</evidence>
<sequence length="1976" mass="221461">MLFILLQIQNILCGTLWPTSDAITLSISNRYEYADYTFKMIPESAIPVGGELQIIFPSQYLSGLGIDLVLDDTCSHVCSISGYLVRFYMENDILINETITVKINNVKNPERKGGTGNFIVRSKLGQNVFDENLIFGTVGIADYALDLNSMIIKIDENSTNIVNEIALYNFYIKPPIDLPQGFYLQITSPLTSDLTTCKLIPFNSITLSGEIKCENGIIVTGFSSVPALFTFGIQINFKNPSYSQTTESFRIVAYRKNTKMAYSWRSAVDGLYIQPSQFINITITPGSKKTTIISDYKLNFKIKNAVPKTGSIIVKLPLNFQLANGYDYIFVTSGIVSDTLKISSTLYQFIITEFYEIPQYSDIEIVFRVVNPQIAGLSQSFIVQTTYDKTNIIEQCTNLTVNIIEVTTYTPVTATLTSPYANSATNLQFTINSIKNVANKIVINFGPQWQYQVTTPTTNQCQLGGTSSSLCELTNSTLTMTFPVTISGIKTVDINGILKAPPYALNQFLIYDTFDSSNVDIESGSVKIIINPKLDSGAQFIWYGQGLSTSTVNLYATLQIKFTPSVKIPPNLIIEDEGVDEGTDEGTTDEGTTDEGAPDEGAPDEGAPDEGAPDEGTDEGTDNPSPPTYPTLEPPTPHGEIWIEFGPLLTWDNDLGISTLFCLTDLVPLEQYSIDCEIYQGSSSTLPEIRLKNFKEISENTAINIKVTGICNPELSPIILTIFSGIRQYSNRIIYDYATISITMTTIVPLTELTLTSSFSTSAQAVNQLFNLVFQPGFTGAVPVGSVIRIQLPGYENGFLQDTTKCTVDTTDMTCNKFRKIDWVEIPLTSGASTTSIITLSNLKWPTTSTAFGYVHWVVFTSNMETSKAVVQGSGATYFPAPNANDFNSATITQYQTGRGYPGQIFKFEFSVNNDIPAGATMRVQFPNEFALRASNPTPTCNGFDPDEIELTQIPAKTIFQIICLGIKTPTSPPDNESDGWSAYIYIDGRMLNQRQNFFSYFYTNVFSQGTINILQLFAIPLNINEIATYTIEFQPENSLLIGAEIHITFPSSNFDDLPYPPNLADCDVEGGVDSFQSCLLDGSSFIIVLNKMYESGTIKFMINNIRNPPDLISDGFIIKSYYDGVLIDSTDESTLLNRTITYYSKPKSLVINQMSFQPQNQGIRAKYKFNISTETSDSVNGSIVITFPNTYDKRLGDNLKAFVNTIKTDLSVNNRILSLPESQYSTQYNSILVEIQNVMNPNTDENSNTGEFRVGIRQSGRYTHYNGSVGVLEMLTPPGWLYLVNIQLANQYSRWQSKYVYDMILYNKIPINGYLEMDFPEDYEISDQNAICSFSKCTFSSNILKAYADQINGPLQLNVYVENPLSEVSIKQFVMQSKDDRQVIEQSYPNLDPFEFEFQYSGPLIYINNDQDIIVPQGSESPDLLFLVEYPMALNLTFKHTQTGDFQVTPKDIIFSYTKMSTTFRVQIPSTLQTGIYYIYWKTYGEKDNPIYTPIKKSKVIVISQSLNFQITALYPIPNGGNSLTMTISTIYAPYDTTNVTIKNNDNTFYFVAGQQSGSSIKLTFQLGINSQTFRVYQNYTELIRQTQLDILTEDDRLIFYSNDNPLYTIPSQQIVRYIDATNLKPKLSKFSVEDIKQYSATIAIEINQISEAYYMYCLNRTTIPEISELLSLGPPLYMSSQSKYGYLNILAKSSITLDLFAQTDYSFYLVLKNQEGITSDLFSLNFTTKNRSKIAQFNCFLPFQANQAQIVTIMNHIAFILSLPSWKIQQKIQYQTPTRLLATTSLQLYIIPFNDTDTYPVPKDLISRITSDAQFKRLMNMYLPFLSISAINQAIAEIPTIQSSTLSNSYLYDCEIQVQLSNYGYIFAVASQSEISTPFQIFKGLNNINVQIPSTNIHITNFTIASSFNLSNLEPNQTYSIYIISASDLPEYPDLSDAVQTLQCTTKKLTERAPLEIIYNQILIVCLIIYFIFI</sequence>
<evidence type="ECO:0000256" key="1">
    <source>
        <dbReference type="SAM" id="MobiDB-lite"/>
    </source>
</evidence>
<dbReference type="OMA" id="SATITQY"/>
<evidence type="ECO:0000313" key="4">
    <source>
        <dbReference type="Proteomes" id="UP000688137"/>
    </source>
</evidence>
<evidence type="ECO:0000256" key="2">
    <source>
        <dbReference type="SAM" id="SignalP"/>
    </source>
</evidence>
<name>A0A8S1P2V9_PARPR</name>
<reference evidence="3" key="1">
    <citation type="submission" date="2021-01" db="EMBL/GenBank/DDBJ databases">
        <authorList>
            <consortium name="Genoscope - CEA"/>
            <person name="William W."/>
        </authorList>
    </citation>
    <scope>NUCLEOTIDE SEQUENCE</scope>
</reference>
<feature type="signal peptide" evidence="2">
    <location>
        <begin position="1"/>
        <end position="22"/>
    </location>
</feature>
<gene>
    <name evidence="3" type="ORF">PPRIM_AZ9-3.1.T1030179</name>
</gene>
<comment type="caution">
    <text evidence="3">The sequence shown here is derived from an EMBL/GenBank/DDBJ whole genome shotgun (WGS) entry which is preliminary data.</text>
</comment>
<feature type="compositionally biased region" description="Pro residues" evidence="1">
    <location>
        <begin position="624"/>
        <end position="637"/>
    </location>
</feature>
<feature type="region of interest" description="Disordered" evidence="1">
    <location>
        <begin position="577"/>
        <end position="637"/>
    </location>
</feature>
<feature type="compositionally biased region" description="Acidic residues" evidence="1">
    <location>
        <begin position="577"/>
        <end position="621"/>
    </location>
</feature>
<proteinExistence type="predicted"/>
<accession>A0A8S1P2V9</accession>
<dbReference type="EMBL" id="CAJJDM010000106">
    <property type="protein sequence ID" value="CAD8097329.1"/>
    <property type="molecule type" value="Genomic_DNA"/>
</dbReference>
<dbReference type="Proteomes" id="UP000688137">
    <property type="component" value="Unassembled WGS sequence"/>
</dbReference>
<feature type="chain" id="PRO_5035936543" evidence="2">
    <location>
        <begin position="23"/>
        <end position="1976"/>
    </location>
</feature>
<organism evidence="3 4">
    <name type="scientific">Paramecium primaurelia</name>
    <dbReference type="NCBI Taxonomy" id="5886"/>
    <lineage>
        <taxon>Eukaryota</taxon>
        <taxon>Sar</taxon>
        <taxon>Alveolata</taxon>
        <taxon>Ciliophora</taxon>
        <taxon>Intramacronucleata</taxon>
        <taxon>Oligohymenophorea</taxon>
        <taxon>Peniculida</taxon>
        <taxon>Parameciidae</taxon>
        <taxon>Paramecium</taxon>
    </lineage>
</organism>